<dbReference type="InterPro" id="IPR036291">
    <property type="entry name" value="NAD(P)-bd_dom_sf"/>
</dbReference>
<protein>
    <recommendedName>
        <fullName evidence="4">Short-chain dehydrogenase/reductase family protein</fullName>
    </recommendedName>
</protein>
<dbReference type="CDD" id="cd05374">
    <property type="entry name" value="17beta-HSD-like_SDR_c"/>
    <property type="match status" value="1"/>
</dbReference>
<dbReference type="Gene3D" id="3.40.50.720">
    <property type="entry name" value="NAD(P)-binding Rossmann-like Domain"/>
    <property type="match status" value="1"/>
</dbReference>
<dbReference type="FunCoup" id="Q54WM6">
    <property type="interactions" value="3"/>
</dbReference>
<dbReference type="KEGG" id="ddi:DDB_G0279545"/>
<dbReference type="EMBL" id="AAFI02000031">
    <property type="protein sequence ID" value="EAL67711.1"/>
    <property type="molecule type" value="Genomic_DNA"/>
</dbReference>
<evidence type="ECO:0000313" key="3">
    <source>
        <dbReference type="Proteomes" id="UP000002195"/>
    </source>
</evidence>
<dbReference type="PRINTS" id="PR00081">
    <property type="entry name" value="GDHRDH"/>
</dbReference>
<comment type="similarity">
    <text evidence="1">Belongs to the short-chain dehydrogenases/reductases (SDR) family.</text>
</comment>
<dbReference type="SUPFAM" id="SSF51735">
    <property type="entry name" value="NAD(P)-binding Rossmann-fold domains"/>
    <property type="match status" value="1"/>
</dbReference>
<dbReference type="Proteomes" id="UP000002195">
    <property type="component" value="Unassembled WGS sequence"/>
</dbReference>
<dbReference type="InterPro" id="IPR002347">
    <property type="entry name" value="SDR_fam"/>
</dbReference>
<dbReference type="HOGENOM" id="CLU_010194_2_9_1"/>
<keyword evidence="3" id="KW-1185">Reference proteome</keyword>
<dbReference type="PRINTS" id="PR00080">
    <property type="entry name" value="SDRFAMILY"/>
</dbReference>
<name>Q54WM6_DICDI</name>
<dbReference type="dictyBase" id="DDB_G0279545"/>
<dbReference type="PANTHER" id="PTHR43976:SF7">
    <property type="entry name" value="SHORT-CHAIN DEHYDROGENASE_REDUCTASE FAMILY PROTEIN"/>
    <property type="match status" value="1"/>
</dbReference>
<organism evidence="2 3">
    <name type="scientific">Dictyostelium discoideum</name>
    <name type="common">Social amoeba</name>
    <dbReference type="NCBI Taxonomy" id="44689"/>
    <lineage>
        <taxon>Eukaryota</taxon>
        <taxon>Amoebozoa</taxon>
        <taxon>Evosea</taxon>
        <taxon>Eumycetozoa</taxon>
        <taxon>Dictyostelia</taxon>
        <taxon>Dictyosteliales</taxon>
        <taxon>Dictyosteliaceae</taxon>
        <taxon>Dictyostelium</taxon>
    </lineage>
</organism>
<dbReference type="InterPro" id="IPR020904">
    <property type="entry name" value="Sc_DH/Rdtase_CS"/>
</dbReference>
<dbReference type="STRING" id="44689.Q54WM6"/>
<gene>
    <name evidence="2" type="ORF">DDB_G0279545</name>
</gene>
<dbReference type="eggNOG" id="KOG1205">
    <property type="taxonomic scope" value="Eukaryota"/>
</dbReference>
<dbReference type="AlphaFoldDB" id="Q54WM6"/>
<dbReference type="PANTHER" id="PTHR43976">
    <property type="entry name" value="SHORT CHAIN DEHYDROGENASE"/>
    <property type="match status" value="1"/>
</dbReference>
<sequence>MDSQKDKKVFYVTGASKGLGLCLTNQLLKNGFYVASTSRNKEGLIKSVDEEVRNSINFLPLQVDVGDEHSVQKSIDETISKFGRIDILINNAGYGIQGATEEFSESDINVNININLKGVLNTIRCALPHLRANKFFDDGPRIINISSIAGRFCNYFPGFSVYGSTKFAIDGLSLGLRIELKEFGIHVSTVNPGYFRTCFLQKDVLVRPSKVIKEYTLVNKSKEYHDSELNNKQPGDPEKGATAIIKFALLKNPSPMLLLGSDAIRYAKMRMEEIEDSIKTNIEISLSADYDE</sequence>
<dbReference type="VEuPathDB" id="AmoebaDB:DDB_G0279545"/>
<accession>Q54WM6</accession>
<dbReference type="SMR" id="Q54WM6"/>
<evidence type="ECO:0000313" key="2">
    <source>
        <dbReference type="EMBL" id="EAL67711.1"/>
    </source>
</evidence>
<dbReference type="InterPro" id="IPR051911">
    <property type="entry name" value="SDR_oxidoreductase"/>
</dbReference>
<dbReference type="PhylomeDB" id="Q54WM6"/>
<dbReference type="PROSITE" id="PS00061">
    <property type="entry name" value="ADH_SHORT"/>
    <property type="match status" value="1"/>
</dbReference>
<evidence type="ECO:0008006" key="4">
    <source>
        <dbReference type="Google" id="ProtNLM"/>
    </source>
</evidence>
<dbReference type="GeneID" id="8622100"/>
<dbReference type="Pfam" id="PF00106">
    <property type="entry name" value="adh_short"/>
    <property type="match status" value="1"/>
</dbReference>
<proteinExistence type="inferred from homology"/>
<dbReference type="PaxDb" id="44689-DDB0205838"/>
<evidence type="ECO:0000256" key="1">
    <source>
        <dbReference type="RuleBase" id="RU000363"/>
    </source>
</evidence>
<comment type="caution">
    <text evidence="2">The sequence shown here is derived from an EMBL/GenBank/DDBJ whole genome shotgun (WGS) entry which is preliminary data.</text>
</comment>
<dbReference type="RefSeq" id="XP_641691.1">
    <property type="nucleotide sequence ID" value="XM_636599.1"/>
</dbReference>
<dbReference type="OMA" id="PHFEELG"/>
<reference evidence="2 3" key="1">
    <citation type="journal article" date="2005" name="Nature">
        <title>The genome of the social amoeba Dictyostelium discoideum.</title>
        <authorList>
            <consortium name="The Dictyostelium discoideum Sequencing Consortium"/>
            <person name="Eichinger L."/>
            <person name="Pachebat J.A."/>
            <person name="Glockner G."/>
            <person name="Rajandream M.A."/>
            <person name="Sucgang R."/>
            <person name="Berriman M."/>
            <person name="Song J."/>
            <person name="Olsen R."/>
            <person name="Szafranski K."/>
            <person name="Xu Q."/>
            <person name="Tunggal B."/>
            <person name="Kummerfeld S."/>
            <person name="Madera M."/>
            <person name="Konfortov B.A."/>
            <person name="Rivero F."/>
            <person name="Bankier A.T."/>
            <person name="Lehmann R."/>
            <person name="Hamlin N."/>
            <person name="Davies R."/>
            <person name="Gaudet P."/>
            <person name="Fey P."/>
            <person name="Pilcher K."/>
            <person name="Chen G."/>
            <person name="Saunders D."/>
            <person name="Sodergren E."/>
            <person name="Davis P."/>
            <person name="Kerhornou A."/>
            <person name="Nie X."/>
            <person name="Hall N."/>
            <person name="Anjard C."/>
            <person name="Hemphill L."/>
            <person name="Bason N."/>
            <person name="Farbrother P."/>
            <person name="Desany B."/>
            <person name="Just E."/>
            <person name="Morio T."/>
            <person name="Rost R."/>
            <person name="Churcher C."/>
            <person name="Cooper J."/>
            <person name="Haydock S."/>
            <person name="van Driessche N."/>
            <person name="Cronin A."/>
            <person name="Goodhead I."/>
            <person name="Muzny D."/>
            <person name="Mourier T."/>
            <person name="Pain A."/>
            <person name="Lu M."/>
            <person name="Harper D."/>
            <person name="Lindsay R."/>
            <person name="Hauser H."/>
            <person name="James K."/>
            <person name="Quiles M."/>
            <person name="Madan Babu M."/>
            <person name="Saito T."/>
            <person name="Buchrieser C."/>
            <person name="Wardroper A."/>
            <person name="Felder M."/>
            <person name="Thangavelu M."/>
            <person name="Johnson D."/>
            <person name="Knights A."/>
            <person name="Loulseged H."/>
            <person name="Mungall K."/>
            <person name="Oliver K."/>
            <person name="Price C."/>
            <person name="Quail M.A."/>
            <person name="Urushihara H."/>
            <person name="Hernandez J."/>
            <person name="Rabbinowitsch E."/>
            <person name="Steffen D."/>
            <person name="Sanders M."/>
            <person name="Ma J."/>
            <person name="Kohara Y."/>
            <person name="Sharp S."/>
            <person name="Simmonds M."/>
            <person name="Spiegler S."/>
            <person name="Tivey A."/>
            <person name="Sugano S."/>
            <person name="White B."/>
            <person name="Walker D."/>
            <person name="Woodward J."/>
            <person name="Winckler T."/>
            <person name="Tanaka Y."/>
            <person name="Shaulsky G."/>
            <person name="Schleicher M."/>
            <person name="Weinstock G."/>
            <person name="Rosenthal A."/>
            <person name="Cox E.C."/>
            <person name="Chisholm R.L."/>
            <person name="Gibbs R."/>
            <person name="Loomis W.F."/>
            <person name="Platzer M."/>
            <person name="Kay R.R."/>
            <person name="Williams J."/>
            <person name="Dear P.H."/>
            <person name="Noegel A.A."/>
            <person name="Barrell B."/>
            <person name="Kuspa A."/>
        </authorList>
    </citation>
    <scope>NUCLEOTIDE SEQUENCE [LARGE SCALE GENOMIC DNA]</scope>
    <source>
        <strain evidence="2 3">AX4</strain>
    </source>
</reference>
<dbReference type="InParanoid" id="Q54WM6"/>